<proteinExistence type="predicted"/>
<evidence type="ECO:0000313" key="2">
    <source>
        <dbReference type="EMBL" id="UJO19424.1"/>
    </source>
</evidence>
<accession>A0A9Q8PBG2</accession>
<evidence type="ECO:0000313" key="3">
    <source>
        <dbReference type="Proteomes" id="UP000756132"/>
    </source>
</evidence>
<organism evidence="2 3">
    <name type="scientific">Passalora fulva</name>
    <name type="common">Tomato leaf mold</name>
    <name type="synonym">Cladosporium fulvum</name>
    <dbReference type="NCBI Taxonomy" id="5499"/>
    <lineage>
        <taxon>Eukaryota</taxon>
        <taxon>Fungi</taxon>
        <taxon>Dikarya</taxon>
        <taxon>Ascomycota</taxon>
        <taxon>Pezizomycotina</taxon>
        <taxon>Dothideomycetes</taxon>
        <taxon>Dothideomycetidae</taxon>
        <taxon>Mycosphaerellales</taxon>
        <taxon>Mycosphaerellaceae</taxon>
        <taxon>Fulvia</taxon>
    </lineage>
</organism>
<protein>
    <submittedName>
        <fullName evidence="2">Uncharacterized protein</fullName>
    </submittedName>
</protein>
<evidence type="ECO:0000256" key="1">
    <source>
        <dbReference type="SAM" id="MobiDB-lite"/>
    </source>
</evidence>
<keyword evidence="3" id="KW-1185">Reference proteome</keyword>
<feature type="region of interest" description="Disordered" evidence="1">
    <location>
        <begin position="1"/>
        <end position="42"/>
    </location>
</feature>
<feature type="compositionally biased region" description="Polar residues" evidence="1">
    <location>
        <begin position="1"/>
        <end position="20"/>
    </location>
</feature>
<dbReference type="KEGG" id="ffu:CLAFUR5_06690"/>
<name>A0A9Q8PBG2_PASFU</name>
<reference evidence="2" key="2">
    <citation type="journal article" date="2022" name="Microb. Genom.">
        <title>A chromosome-scale genome assembly of the tomato pathogen Cladosporium fulvum reveals a compartmentalized genome architecture and the presence of a dispensable chromosome.</title>
        <authorList>
            <person name="Zaccaron A.Z."/>
            <person name="Chen L.H."/>
            <person name="Samaras A."/>
            <person name="Stergiopoulos I."/>
        </authorList>
    </citation>
    <scope>NUCLEOTIDE SEQUENCE</scope>
    <source>
        <strain evidence="2">Race5_Kim</strain>
    </source>
</reference>
<dbReference type="AlphaFoldDB" id="A0A9Q8PBG2"/>
<dbReference type="Proteomes" id="UP000756132">
    <property type="component" value="Chromosome 6"/>
</dbReference>
<gene>
    <name evidence="2" type="ORF">CLAFUR5_06690</name>
</gene>
<dbReference type="EMBL" id="CP090168">
    <property type="protein sequence ID" value="UJO19424.1"/>
    <property type="molecule type" value="Genomic_DNA"/>
</dbReference>
<dbReference type="GeneID" id="71986568"/>
<reference evidence="2" key="1">
    <citation type="submission" date="2021-12" db="EMBL/GenBank/DDBJ databases">
        <authorList>
            <person name="Zaccaron A."/>
            <person name="Stergiopoulos I."/>
        </authorList>
    </citation>
    <scope>NUCLEOTIDE SEQUENCE</scope>
    <source>
        <strain evidence="2">Race5_Kim</strain>
    </source>
</reference>
<dbReference type="RefSeq" id="XP_047763790.1">
    <property type="nucleotide sequence ID" value="XM_047905838.1"/>
</dbReference>
<sequence>MNIESMQAESTSSDKSSNTLPHPAGSPHVREQRRNAIAPPSPDPEAPMIWHFFVQNGIHMHALSHGKYLGSHPSDTADSTESRDEAQIQSYLSRLEDAGRALDAPIVQLTFDLRGRRLHRYGLRFHDLTIRVKLIEVVRDAPAFLVCLGMPQVSVEYDDLAARVASLFINRLMDFRDDASGQSANVWPGYNEVLRALLEPGRTIEDESFQVKINDSAVARDPEDLTALPVSAPGWSQPSSLKFKKQNASWPVAFWRT</sequence>